<dbReference type="SUPFAM" id="SSF143724">
    <property type="entry name" value="PHP14-like"/>
    <property type="match status" value="1"/>
</dbReference>
<dbReference type="Gene3D" id="3.30.870.10">
    <property type="entry name" value="Endonuclease Chain A"/>
    <property type="match status" value="2"/>
</dbReference>
<dbReference type="HAMAP" id="MF_00347">
    <property type="entry name" value="Polyphosphate_kinase"/>
    <property type="match status" value="1"/>
</dbReference>
<dbReference type="InterPro" id="IPR025198">
    <property type="entry name" value="PPK_N_dom"/>
</dbReference>
<dbReference type="CDD" id="cd09165">
    <property type="entry name" value="PLDc_PaPPK1_C1_like"/>
    <property type="match status" value="1"/>
</dbReference>
<dbReference type="GO" id="GO:0006799">
    <property type="term" value="P:polyphosphate biosynthetic process"/>
    <property type="evidence" value="ECO:0007669"/>
    <property type="project" value="UniProtKB-UniRule"/>
</dbReference>
<dbReference type="Proteomes" id="UP000663505">
    <property type="component" value="Chromosome"/>
</dbReference>
<feature type="binding site" evidence="8">
    <location>
        <position position="592"/>
    </location>
    <ligand>
        <name>ATP</name>
        <dbReference type="ChEBI" id="CHEBI:30616"/>
    </ligand>
</feature>
<dbReference type="PANTHER" id="PTHR30218">
    <property type="entry name" value="POLYPHOSPHATE KINASE"/>
    <property type="match status" value="1"/>
</dbReference>
<feature type="domain" description="Polyphosphate kinase C-terminal" evidence="13">
    <location>
        <begin position="331"/>
        <end position="495"/>
    </location>
</feature>
<dbReference type="NCBIfam" id="NF003918">
    <property type="entry name" value="PRK05443.1-2"/>
    <property type="match status" value="1"/>
</dbReference>
<evidence type="ECO:0000256" key="4">
    <source>
        <dbReference type="ARBA" id="ARBA00022741"/>
    </source>
</evidence>
<comment type="PTM">
    <text evidence="8 9">An intermediate of this reaction is the autophosphorylated ppk in which a phosphate is covalently linked to a histidine residue through a N-P bond.</text>
</comment>
<evidence type="ECO:0000256" key="5">
    <source>
        <dbReference type="ARBA" id="ARBA00022777"/>
    </source>
</evidence>
<dbReference type="InterPro" id="IPR036830">
    <property type="entry name" value="PP_kinase_middle_dom_sf"/>
</dbReference>
<evidence type="ECO:0000259" key="10">
    <source>
        <dbReference type="Pfam" id="PF02503"/>
    </source>
</evidence>
<gene>
    <name evidence="8" type="primary">ppk</name>
    <name evidence="14" type="ORF">JZ786_01605</name>
</gene>
<dbReference type="GO" id="GO:0046872">
    <property type="term" value="F:metal ion binding"/>
    <property type="evidence" value="ECO:0007669"/>
    <property type="project" value="UniProtKB-KW"/>
</dbReference>
<keyword evidence="6 8" id="KW-0067">ATP-binding</keyword>
<feature type="binding site" evidence="8">
    <location>
        <position position="468"/>
    </location>
    <ligand>
        <name>ATP</name>
        <dbReference type="ChEBI" id="CHEBI:30616"/>
    </ligand>
</feature>
<keyword evidence="5 8" id="KW-0418">Kinase</keyword>
<feature type="binding site" evidence="8">
    <location>
        <position position="405"/>
    </location>
    <ligand>
        <name>Mg(2+)</name>
        <dbReference type="ChEBI" id="CHEBI:18420"/>
    </ligand>
</feature>
<dbReference type="Pfam" id="PF02503">
    <property type="entry name" value="PP_kinase"/>
    <property type="match status" value="1"/>
</dbReference>
<evidence type="ECO:0000313" key="15">
    <source>
        <dbReference type="Proteomes" id="UP000663505"/>
    </source>
</evidence>
<keyword evidence="1 8" id="KW-0597">Phosphoprotein</keyword>
<dbReference type="NCBIfam" id="TIGR03705">
    <property type="entry name" value="poly_P_kin"/>
    <property type="match status" value="1"/>
</dbReference>
<dbReference type="FunFam" id="3.30.870.10:FF:000001">
    <property type="entry name" value="Polyphosphate kinase"/>
    <property type="match status" value="1"/>
</dbReference>
<evidence type="ECO:0000313" key="14">
    <source>
        <dbReference type="EMBL" id="QSO49622.1"/>
    </source>
</evidence>
<dbReference type="InterPro" id="IPR003414">
    <property type="entry name" value="PP_kinase"/>
</dbReference>
<dbReference type="Pfam" id="PF13090">
    <property type="entry name" value="PP_kinase_C"/>
    <property type="match status" value="1"/>
</dbReference>
<dbReference type="KEGG" id="afx:JZ786_01605"/>
<feature type="binding site" evidence="8">
    <location>
        <position position="375"/>
    </location>
    <ligand>
        <name>Mg(2+)</name>
        <dbReference type="ChEBI" id="CHEBI:18420"/>
    </ligand>
</feature>
<proteinExistence type="inferred from homology"/>
<keyword evidence="4 8" id="KW-0547">Nucleotide-binding</keyword>
<feature type="domain" description="Polyphosphate kinase C-terminal" evidence="12">
    <location>
        <begin position="503"/>
        <end position="675"/>
    </location>
</feature>
<feature type="active site" description="Phosphohistidine intermediate" evidence="8">
    <location>
        <position position="435"/>
    </location>
</feature>
<keyword evidence="3 8" id="KW-0479">Metal-binding</keyword>
<dbReference type="GO" id="GO:0005524">
    <property type="term" value="F:ATP binding"/>
    <property type="evidence" value="ECO:0007669"/>
    <property type="project" value="UniProtKB-KW"/>
</dbReference>
<dbReference type="NCBIfam" id="NF003921">
    <property type="entry name" value="PRK05443.2-2"/>
    <property type="match status" value="1"/>
</dbReference>
<dbReference type="SUPFAM" id="SSF140356">
    <property type="entry name" value="PPK N-terminal domain-like"/>
    <property type="match status" value="1"/>
</dbReference>
<dbReference type="Gene3D" id="3.30.1840.10">
    <property type="entry name" value="Polyphosphate kinase middle domain"/>
    <property type="match status" value="1"/>
</dbReference>
<dbReference type="GO" id="GO:0008976">
    <property type="term" value="F:polyphosphate kinase activity"/>
    <property type="evidence" value="ECO:0007669"/>
    <property type="project" value="UniProtKB-UniRule"/>
</dbReference>
<comment type="function">
    <text evidence="8 9">Catalyzes the reversible transfer of the terminal phosphate of ATP to form a long-chain polyphosphate (polyP).</text>
</comment>
<dbReference type="InterPro" id="IPR024953">
    <property type="entry name" value="PP_kinase_middle"/>
</dbReference>
<evidence type="ECO:0000256" key="3">
    <source>
        <dbReference type="ARBA" id="ARBA00022723"/>
    </source>
</evidence>
<dbReference type="InterPro" id="IPR036832">
    <property type="entry name" value="PPK_N_dom_sf"/>
</dbReference>
<dbReference type="PIRSF" id="PIRSF015589">
    <property type="entry name" value="PP_kinase"/>
    <property type="match status" value="1"/>
</dbReference>
<dbReference type="Pfam" id="PF13089">
    <property type="entry name" value="PP_kinase_N"/>
    <property type="match status" value="1"/>
</dbReference>
<comment type="similarity">
    <text evidence="8 9">Belongs to the polyphosphate kinase 1 (PPK1) family.</text>
</comment>
<reference evidence="14 15" key="1">
    <citation type="submission" date="2021-02" db="EMBL/GenBank/DDBJ databases">
        <title>Alicyclobacillus curvatus sp. nov. and Alicyclobacillus mengziensis sp. nov., two acidophilic bacteria isolated from acid mine drainage.</title>
        <authorList>
            <person name="Huang Y."/>
        </authorList>
    </citation>
    <scope>NUCLEOTIDE SEQUENCE [LARGE SCALE GENOMIC DNA]</scope>
    <source>
        <strain evidence="14 15">S30H14</strain>
    </source>
</reference>
<dbReference type="GO" id="GO:0009358">
    <property type="term" value="C:polyphosphate kinase complex"/>
    <property type="evidence" value="ECO:0007669"/>
    <property type="project" value="InterPro"/>
</dbReference>
<dbReference type="EC" id="2.7.4.1" evidence="8 9"/>
<dbReference type="CDD" id="cd09168">
    <property type="entry name" value="PLDc_PaPPK1_C2_like"/>
    <property type="match status" value="1"/>
</dbReference>
<comment type="catalytic activity">
    <reaction evidence="8 9">
        <text>[phosphate](n) + ATP = [phosphate](n+1) + ADP</text>
        <dbReference type="Rhea" id="RHEA:19573"/>
        <dbReference type="Rhea" id="RHEA-COMP:9859"/>
        <dbReference type="Rhea" id="RHEA-COMP:14280"/>
        <dbReference type="ChEBI" id="CHEBI:16838"/>
        <dbReference type="ChEBI" id="CHEBI:30616"/>
        <dbReference type="ChEBI" id="CHEBI:456216"/>
        <dbReference type="EC" id="2.7.4.1"/>
    </reaction>
</comment>
<evidence type="ECO:0000256" key="1">
    <source>
        <dbReference type="ARBA" id="ARBA00022553"/>
    </source>
</evidence>
<feature type="binding site" evidence="8">
    <location>
        <position position="564"/>
    </location>
    <ligand>
        <name>ATP</name>
        <dbReference type="ChEBI" id="CHEBI:30616"/>
    </ligand>
</feature>
<evidence type="ECO:0000256" key="2">
    <source>
        <dbReference type="ARBA" id="ARBA00022679"/>
    </source>
</evidence>
<comment type="cofactor">
    <cofactor evidence="8">
        <name>Mg(2+)</name>
        <dbReference type="ChEBI" id="CHEBI:18420"/>
    </cofactor>
</comment>
<keyword evidence="7 8" id="KW-0460">Magnesium</keyword>
<name>A0A9X7Z8H5_9BACL</name>
<feature type="domain" description="Polyphosphate kinase middle" evidence="10">
    <location>
        <begin position="123"/>
        <end position="304"/>
    </location>
</feature>
<keyword evidence="2 8" id="KW-0808">Transferase</keyword>
<dbReference type="NCBIfam" id="NF003917">
    <property type="entry name" value="PRK05443.1-1"/>
    <property type="match status" value="1"/>
</dbReference>
<sequence>MFGRPEYYINRELSWLSFNQRVLEEALDGANPLSERLKFLAITSSNLDEFFMVRIAGLKEAIKNGNHLIDNKTQMTASEQWHAALAQSFEFMENQMSAWNDILVPLLKQTGISFVTAHDLTLEQKAYLADLFTKMVYPVLTPMAVDASRPFPLLSNCSLNLAVLIESEHPEKGPYLFAFVQVPSVLPRVIECPTSTGDKTFIFLEEVIRMHLKDLFLGKKIVSTSCFRMTRNADLALNEDAAEDLLEEIQKELNKRKTGDVVRIEVERDMHPFLRQVLEDWEEVNNEEVFELNGPLDLTFLFRFSSQKEFQLYRFPDFSPALPLDLRGGTDIFEAIRKRDILLYHPYDSFEPVVRFVRLAAQDQNVLAIKQTLYRVGGDSPIVAALAEAAEKGKQVTVLVELRARFDEEKNIVWAKKLEKAGCHVIYGLVGLKTHSKMALVVRHEDNLLRRYVHLGTGNYNENTAKLYSDFGLFTNNEKIAEDVSSIFNQLSGYSDLPKLNHLKIAPWDLEEAFLSEIEEVVSLSTPRQPGRIIAKMNSLTDKHMIQALYRASCHGVKIDLIVRGICCLRPGVTGISENIRVHSIIGRFLEHGRAFYFQNGRRSKVFLSSADWMTRNLESRVETLFPVLQPRLKRLVINILETQLRDNVKRRELLPDGTYQRIVPGPDEEPIDSQNRQYRPAAALKRHSGLRHLAGRDVTLTRPDQI</sequence>
<dbReference type="InterPro" id="IPR025200">
    <property type="entry name" value="PPK_C_dom2"/>
</dbReference>
<evidence type="ECO:0000259" key="12">
    <source>
        <dbReference type="Pfam" id="PF13090"/>
    </source>
</evidence>
<dbReference type="AlphaFoldDB" id="A0A9X7Z8H5"/>
<evidence type="ECO:0000256" key="7">
    <source>
        <dbReference type="ARBA" id="ARBA00022842"/>
    </source>
</evidence>
<keyword evidence="15" id="KW-1185">Reference proteome</keyword>
<dbReference type="InterPro" id="IPR041108">
    <property type="entry name" value="PP_kinase_C_1"/>
</dbReference>
<dbReference type="EMBL" id="CP071182">
    <property type="protein sequence ID" value="QSO49622.1"/>
    <property type="molecule type" value="Genomic_DNA"/>
</dbReference>
<protein>
    <recommendedName>
        <fullName evidence="8 9">Polyphosphate kinase</fullName>
        <ecNumber evidence="8 9">2.7.4.1</ecNumber>
    </recommendedName>
    <alternativeName>
        <fullName evidence="8">ATP-polyphosphate phosphotransferase</fullName>
    </alternativeName>
    <alternativeName>
        <fullName evidence="8">Polyphosphoric acid kinase</fullName>
    </alternativeName>
</protein>
<dbReference type="NCBIfam" id="NF003920">
    <property type="entry name" value="PRK05443.2-1"/>
    <property type="match status" value="1"/>
</dbReference>
<evidence type="ECO:0000259" key="13">
    <source>
        <dbReference type="Pfam" id="PF17941"/>
    </source>
</evidence>
<dbReference type="Pfam" id="PF17941">
    <property type="entry name" value="PP_kinase_C_1"/>
    <property type="match status" value="1"/>
</dbReference>
<dbReference type="SUPFAM" id="SSF56024">
    <property type="entry name" value="Phospholipase D/nuclease"/>
    <property type="match status" value="2"/>
</dbReference>
<evidence type="ECO:0000256" key="6">
    <source>
        <dbReference type="ARBA" id="ARBA00022840"/>
    </source>
</evidence>
<evidence type="ECO:0000259" key="11">
    <source>
        <dbReference type="Pfam" id="PF13089"/>
    </source>
</evidence>
<organism evidence="14 15">
    <name type="scientific">Alicyclobacillus mengziensis</name>
    <dbReference type="NCBI Taxonomy" id="2931921"/>
    <lineage>
        <taxon>Bacteria</taxon>
        <taxon>Bacillati</taxon>
        <taxon>Bacillota</taxon>
        <taxon>Bacilli</taxon>
        <taxon>Bacillales</taxon>
        <taxon>Alicyclobacillaceae</taxon>
        <taxon>Alicyclobacillus</taxon>
    </lineage>
</organism>
<evidence type="ECO:0000256" key="8">
    <source>
        <dbReference type="HAMAP-Rule" id="MF_00347"/>
    </source>
</evidence>
<evidence type="ECO:0000256" key="9">
    <source>
        <dbReference type="RuleBase" id="RU003800"/>
    </source>
</evidence>
<accession>A0A9X7Z8H5</accession>
<dbReference type="PANTHER" id="PTHR30218:SF0">
    <property type="entry name" value="POLYPHOSPHATE KINASE"/>
    <property type="match status" value="1"/>
</dbReference>
<feature type="binding site" evidence="8">
    <location>
        <position position="46"/>
    </location>
    <ligand>
        <name>ATP</name>
        <dbReference type="ChEBI" id="CHEBI:30616"/>
    </ligand>
</feature>
<dbReference type="Gene3D" id="1.20.58.310">
    <property type="entry name" value="Polyphosphate kinase N-terminal domain"/>
    <property type="match status" value="1"/>
</dbReference>
<feature type="domain" description="Polyphosphate kinase N-terminal" evidence="11">
    <location>
        <begin position="8"/>
        <end position="114"/>
    </location>
</feature>